<dbReference type="InterPro" id="IPR001647">
    <property type="entry name" value="HTH_TetR"/>
</dbReference>
<dbReference type="RefSeq" id="WP_008079670.1">
    <property type="nucleotide sequence ID" value="NZ_AEVT01000098.1"/>
</dbReference>
<dbReference type="InterPro" id="IPR009057">
    <property type="entry name" value="Homeodomain-like_sf"/>
</dbReference>
<dbReference type="Proteomes" id="UP000006228">
    <property type="component" value="Unassembled WGS sequence"/>
</dbReference>
<keyword evidence="1 2" id="KW-0238">DNA-binding</keyword>
<protein>
    <recommendedName>
        <fullName evidence="3">HTH tetR-type domain-containing protein</fullName>
    </recommendedName>
</protein>
<dbReference type="Gene3D" id="1.10.357.10">
    <property type="entry name" value="Tetracycline Repressor, domain 2"/>
    <property type="match status" value="1"/>
</dbReference>
<dbReference type="PROSITE" id="PS50977">
    <property type="entry name" value="HTH_TETR_2"/>
    <property type="match status" value="1"/>
</dbReference>
<sequence length="219" mass="25279">MSDTSRKAGRPSEQIDARDSLIAQARELFTVMPYDKVSTRLVANRAGVNVAMIRYYFGSKDGLFETMLRETMAPMREQMLKLQTDSSQANFLDIMRTYYREMSKVPQFPRLILQVMNMSPSDTQRKLMEKVFFDLTQPMQDLMFNKMTDSGILKPGADPRLCKVSYISLMVFPFIAPPAMMSIHGIELNHEFLDKLLEHNIEMMKHGFLNTQGEVDENQ</sequence>
<dbReference type="OrthoDB" id="9151800at2"/>
<evidence type="ECO:0000313" key="5">
    <source>
        <dbReference type="Proteomes" id="UP000006228"/>
    </source>
</evidence>
<accession>E8MAU1</accession>
<feature type="domain" description="HTH tetR-type" evidence="3">
    <location>
        <begin position="15"/>
        <end position="75"/>
    </location>
</feature>
<dbReference type="PANTHER" id="PTHR30055:SF233">
    <property type="entry name" value="REGULATORY PROTEIN TETR"/>
    <property type="match status" value="1"/>
</dbReference>
<dbReference type="Pfam" id="PF00440">
    <property type="entry name" value="TetR_N"/>
    <property type="match status" value="1"/>
</dbReference>
<evidence type="ECO:0000259" key="3">
    <source>
        <dbReference type="PROSITE" id="PS50977"/>
    </source>
</evidence>
<dbReference type="InterPro" id="IPR050109">
    <property type="entry name" value="HTH-type_TetR-like_transc_reg"/>
</dbReference>
<dbReference type="GeneID" id="95570686"/>
<dbReference type="eggNOG" id="COG1309">
    <property type="taxonomic scope" value="Bacteria"/>
</dbReference>
<reference evidence="4 5" key="1">
    <citation type="journal article" date="2012" name="Int. J. Syst. Evol. Microbiol.">
        <title>Vibrio caribbeanicus sp. nov., isolated from the marine sponge Scleritoderma cyanea.</title>
        <authorList>
            <person name="Hoffmann M."/>
            <person name="Monday S.R."/>
            <person name="Allard M.W."/>
            <person name="Strain E.A."/>
            <person name="Whittaker P."/>
            <person name="Naum M."/>
            <person name="McCarthy P.J."/>
            <person name="Lopez J.V."/>
            <person name="Fischer M."/>
            <person name="Brown E.W."/>
        </authorList>
    </citation>
    <scope>NUCLEOTIDE SEQUENCE [LARGE SCALE GENOMIC DNA]</scope>
    <source>
        <strain evidence="5">DSMZ 21326</strain>
    </source>
</reference>
<dbReference type="SUPFAM" id="SSF46689">
    <property type="entry name" value="Homeodomain-like"/>
    <property type="match status" value="1"/>
</dbReference>
<dbReference type="EMBL" id="AEVT01000098">
    <property type="protein sequence ID" value="EGA68771.1"/>
    <property type="molecule type" value="Genomic_DNA"/>
</dbReference>
<organism evidence="4 5">
    <name type="scientific">Vibrio sinaloensis DSM 21326</name>
    <dbReference type="NCBI Taxonomy" id="945550"/>
    <lineage>
        <taxon>Bacteria</taxon>
        <taxon>Pseudomonadati</taxon>
        <taxon>Pseudomonadota</taxon>
        <taxon>Gammaproteobacteria</taxon>
        <taxon>Vibrionales</taxon>
        <taxon>Vibrionaceae</taxon>
        <taxon>Vibrio</taxon>
        <taxon>Vibrio oreintalis group</taxon>
    </lineage>
</organism>
<feature type="DNA-binding region" description="H-T-H motif" evidence="2">
    <location>
        <begin position="38"/>
        <end position="57"/>
    </location>
</feature>
<evidence type="ECO:0000256" key="2">
    <source>
        <dbReference type="PROSITE-ProRule" id="PRU00335"/>
    </source>
</evidence>
<dbReference type="PANTHER" id="PTHR30055">
    <property type="entry name" value="HTH-TYPE TRANSCRIPTIONAL REGULATOR RUTR"/>
    <property type="match status" value="1"/>
</dbReference>
<dbReference type="GO" id="GO:0000976">
    <property type="term" value="F:transcription cis-regulatory region binding"/>
    <property type="evidence" value="ECO:0007669"/>
    <property type="project" value="TreeGrafter"/>
</dbReference>
<comment type="caution">
    <text evidence="4">The sequence shown here is derived from an EMBL/GenBank/DDBJ whole genome shotgun (WGS) entry which is preliminary data.</text>
</comment>
<gene>
    <name evidence="4" type="ORF">VISI1226_10597</name>
</gene>
<dbReference type="AlphaFoldDB" id="E8MAU1"/>
<name>E8MAU1_PHOS4</name>
<proteinExistence type="predicted"/>
<evidence type="ECO:0000313" key="4">
    <source>
        <dbReference type="EMBL" id="EGA68771.1"/>
    </source>
</evidence>
<dbReference type="GO" id="GO:0003700">
    <property type="term" value="F:DNA-binding transcription factor activity"/>
    <property type="evidence" value="ECO:0007669"/>
    <property type="project" value="TreeGrafter"/>
</dbReference>
<evidence type="ECO:0000256" key="1">
    <source>
        <dbReference type="ARBA" id="ARBA00023125"/>
    </source>
</evidence>